<keyword evidence="1" id="KW-1133">Transmembrane helix</keyword>
<accession>A0A9X3N8X0</accession>
<keyword evidence="3" id="KW-1185">Reference proteome</keyword>
<feature type="transmembrane region" description="Helical" evidence="1">
    <location>
        <begin position="112"/>
        <end position="137"/>
    </location>
</feature>
<dbReference type="EMBL" id="JAPDDP010000014">
    <property type="protein sequence ID" value="MDA0180579.1"/>
    <property type="molecule type" value="Genomic_DNA"/>
</dbReference>
<organism evidence="2 3">
    <name type="scientific">Solirubrobacter phytolaccae</name>
    <dbReference type="NCBI Taxonomy" id="1404360"/>
    <lineage>
        <taxon>Bacteria</taxon>
        <taxon>Bacillati</taxon>
        <taxon>Actinomycetota</taxon>
        <taxon>Thermoleophilia</taxon>
        <taxon>Solirubrobacterales</taxon>
        <taxon>Solirubrobacteraceae</taxon>
        <taxon>Solirubrobacter</taxon>
    </lineage>
</organism>
<evidence type="ECO:0000313" key="2">
    <source>
        <dbReference type="EMBL" id="MDA0180579.1"/>
    </source>
</evidence>
<evidence type="ECO:0000313" key="3">
    <source>
        <dbReference type="Proteomes" id="UP001147653"/>
    </source>
</evidence>
<comment type="caution">
    <text evidence="2">The sequence shown here is derived from an EMBL/GenBank/DDBJ whole genome shotgun (WGS) entry which is preliminary data.</text>
</comment>
<gene>
    <name evidence="2" type="ORF">OJ997_09770</name>
</gene>
<keyword evidence="1" id="KW-0472">Membrane</keyword>
<proteinExistence type="predicted"/>
<protein>
    <submittedName>
        <fullName evidence="2">Uncharacterized protein</fullName>
    </submittedName>
</protein>
<name>A0A9X3N8X0_9ACTN</name>
<sequence>MQARADRADGAPPRADEELSIGQMVLANRPHRLVRDLSKVLVTTLASAGFFVVNANAWGIADQLAVARLLLIMLLAVGGLGVWLVVAHSLWERPDHARDPALTQRANTATVVTLLLGLLFSYAVLYVAVLGGMALVVPEGFMESSLGHPAGFGDYAAAAWFAASMATVVGAIGSGLENDDEVHETISRYRPRVPQEPR</sequence>
<dbReference type="RefSeq" id="WP_270024894.1">
    <property type="nucleotide sequence ID" value="NZ_JAPDDP010000014.1"/>
</dbReference>
<reference evidence="2" key="1">
    <citation type="submission" date="2022-10" db="EMBL/GenBank/DDBJ databases">
        <title>The WGS of Solirubrobacter phytolaccae KCTC 29190.</title>
        <authorList>
            <person name="Jiang Z."/>
        </authorList>
    </citation>
    <scope>NUCLEOTIDE SEQUENCE</scope>
    <source>
        <strain evidence="2">KCTC 29190</strain>
    </source>
</reference>
<evidence type="ECO:0000256" key="1">
    <source>
        <dbReference type="SAM" id="Phobius"/>
    </source>
</evidence>
<dbReference type="AlphaFoldDB" id="A0A9X3N8X0"/>
<feature type="transmembrane region" description="Helical" evidence="1">
    <location>
        <begin position="67"/>
        <end position="91"/>
    </location>
</feature>
<dbReference type="Proteomes" id="UP001147653">
    <property type="component" value="Unassembled WGS sequence"/>
</dbReference>
<feature type="transmembrane region" description="Helical" evidence="1">
    <location>
        <begin position="40"/>
        <end position="61"/>
    </location>
</feature>
<keyword evidence="1" id="KW-0812">Transmembrane</keyword>
<feature type="transmembrane region" description="Helical" evidence="1">
    <location>
        <begin position="157"/>
        <end position="176"/>
    </location>
</feature>